<organism evidence="5 6">
    <name type="scientific">Stenotrophomonas maltophilia</name>
    <name type="common">Pseudomonas maltophilia</name>
    <name type="synonym">Xanthomonas maltophilia</name>
    <dbReference type="NCBI Taxonomy" id="40324"/>
    <lineage>
        <taxon>Bacteria</taxon>
        <taxon>Pseudomonadati</taxon>
        <taxon>Pseudomonadota</taxon>
        <taxon>Gammaproteobacteria</taxon>
        <taxon>Lysobacterales</taxon>
        <taxon>Lysobacteraceae</taxon>
        <taxon>Stenotrophomonas</taxon>
        <taxon>Stenotrophomonas maltophilia group</taxon>
    </lineage>
</organism>
<dbReference type="InterPro" id="IPR002110">
    <property type="entry name" value="Ankyrin_rpt"/>
</dbReference>
<dbReference type="AlphaFoldDB" id="A0AA90ASV7"/>
<evidence type="ECO:0000256" key="1">
    <source>
        <dbReference type="ARBA" id="ARBA00022737"/>
    </source>
</evidence>
<gene>
    <name evidence="5" type="ORF">I5U67_07410</name>
    <name evidence="4" type="ORF">QEG23_002161</name>
</gene>
<dbReference type="SUPFAM" id="SSF48403">
    <property type="entry name" value="Ankyrin repeat"/>
    <property type="match status" value="1"/>
</dbReference>
<accession>A0AA90ASV7</accession>
<dbReference type="RefSeq" id="WP_164080145.1">
    <property type="nucleotide sequence ID" value="NZ_JAEDWP010000015.1"/>
</dbReference>
<dbReference type="Proteomes" id="UP000625930">
    <property type="component" value="Unassembled WGS sequence"/>
</dbReference>
<evidence type="ECO:0000313" key="5">
    <source>
        <dbReference type="EMBL" id="MBH1651993.1"/>
    </source>
</evidence>
<feature type="repeat" description="ANK" evidence="3">
    <location>
        <begin position="126"/>
        <end position="158"/>
    </location>
</feature>
<evidence type="ECO:0000313" key="6">
    <source>
        <dbReference type="Proteomes" id="UP000625930"/>
    </source>
</evidence>
<keyword evidence="2 3" id="KW-0040">ANK repeat</keyword>
<name>A0AA90ASV7_STEMA</name>
<dbReference type="Pfam" id="PF12796">
    <property type="entry name" value="Ank_2"/>
    <property type="match status" value="1"/>
</dbReference>
<evidence type="ECO:0000313" key="4">
    <source>
        <dbReference type="EMBL" id="EKT4092641.1"/>
    </source>
</evidence>
<dbReference type="InterPro" id="IPR036770">
    <property type="entry name" value="Ankyrin_rpt-contain_sf"/>
</dbReference>
<dbReference type="Gene3D" id="1.25.40.20">
    <property type="entry name" value="Ankyrin repeat-containing domain"/>
    <property type="match status" value="1"/>
</dbReference>
<reference evidence="5" key="1">
    <citation type="submission" date="2020-11" db="EMBL/GenBank/DDBJ databases">
        <title>Enhanced detection system for hospital associated transmission using whole genome sequencing surveillance.</title>
        <authorList>
            <person name="Harrison L.H."/>
            <person name="Van Tyne D."/>
            <person name="Marsh J.W."/>
            <person name="Griffith M.P."/>
            <person name="Snyder D.J."/>
            <person name="Cooper V.S."/>
            <person name="Mustapha M."/>
        </authorList>
    </citation>
    <scope>NUCLEOTIDE SEQUENCE</scope>
    <source>
        <strain evidence="5">STEN00091</strain>
    </source>
</reference>
<sequence length="198" mass="22159">MGEKEYKRIPWEMGMGFEGSGLLSRKDVLLYTLTAPIWFPRNWVVGKVRRWRDDLRTPPIIRLLESGEREPALDALRHLIAEGADVNARCKEDQETPLLMAARRGWVEACRVLCAAGADPNSQRHDGWVALYSADLYRHVPLLTVLLEAGADPDALASTGSPEIRNGIDEWKAKRAAAHLKVSLPGTDEPVRTSKLRL</sequence>
<keyword evidence="1" id="KW-0677">Repeat</keyword>
<evidence type="ECO:0000256" key="2">
    <source>
        <dbReference type="ARBA" id="ARBA00023043"/>
    </source>
</evidence>
<dbReference type="Proteomes" id="UP001218208">
    <property type="component" value="Unassembled WGS sequence"/>
</dbReference>
<dbReference type="EMBL" id="ABLOJW010000010">
    <property type="protein sequence ID" value="EKT4092641.1"/>
    <property type="molecule type" value="Genomic_DNA"/>
</dbReference>
<feature type="repeat" description="ANK" evidence="3">
    <location>
        <begin position="93"/>
        <end position="125"/>
    </location>
</feature>
<protein>
    <submittedName>
        <fullName evidence="5">Ankyrin repeat domain-containing protein</fullName>
    </submittedName>
</protein>
<comment type="caution">
    <text evidence="5">The sequence shown here is derived from an EMBL/GenBank/DDBJ whole genome shotgun (WGS) entry which is preliminary data.</text>
</comment>
<dbReference type="SMART" id="SM00248">
    <property type="entry name" value="ANK"/>
    <property type="match status" value="2"/>
</dbReference>
<evidence type="ECO:0000256" key="3">
    <source>
        <dbReference type="PROSITE-ProRule" id="PRU00023"/>
    </source>
</evidence>
<dbReference type="PROSITE" id="PS50088">
    <property type="entry name" value="ANK_REPEAT"/>
    <property type="match status" value="2"/>
</dbReference>
<dbReference type="PANTHER" id="PTHR24171">
    <property type="entry name" value="ANKYRIN REPEAT DOMAIN-CONTAINING PROTEIN 39-RELATED"/>
    <property type="match status" value="1"/>
</dbReference>
<proteinExistence type="predicted"/>
<reference evidence="4" key="2">
    <citation type="submission" date="2022-07" db="EMBL/GenBank/DDBJ databases">
        <authorList>
            <consortium name="DAFM: The Division of Animal and Food Microbiology"/>
        </authorList>
    </citation>
    <scope>NUCLEOTIDE SEQUENCE</scope>
    <source>
        <strain evidence="4">19MO01SH01-2</strain>
    </source>
</reference>
<dbReference type="EMBL" id="JADUNP010000010">
    <property type="protein sequence ID" value="MBH1651993.1"/>
    <property type="molecule type" value="Genomic_DNA"/>
</dbReference>
<dbReference type="PANTHER" id="PTHR24171:SF9">
    <property type="entry name" value="ANKYRIN REPEAT DOMAIN-CONTAINING PROTEIN 39"/>
    <property type="match status" value="1"/>
</dbReference>